<keyword evidence="11" id="KW-1185">Reference proteome</keyword>
<dbReference type="PROSITE" id="PS50897">
    <property type="entry name" value="CTLH"/>
    <property type="match status" value="1"/>
</dbReference>
<dbReference type="GO" id="GO:0034657">
    <property type="term" value="C:GID complex"/>
    <property type="evidence" value="ECO:0007669"/>
    <property type="project" value="TreeGrafter"/>
</dbReference>
<reference evidence="10 11" key="1">
    <citation type="submission" date="2018-06" db="EMBL/GenBank/DDBJ databases">
        <title>Comparative genomics reveals the genomic features of Rhizophagus irregularis, R. cerebriforme, R. diaphanum and Gigaspora rosea, and their symbiotic lifestyle signature.</title>
        <authorList>
            <person name="Morin E."/>
            <person name="San Clemente H."/>
            <person name="Chen E.C.H."/>
            <person name="De La Providencia I."/>
            <person name="Hainaut M."/>
            <person name="Kuo A."/>
            <person name="Kohler A."/>
            <person name="Murat C."/>
            <person name="Tang N."/>
            <person name="Roy S."/>
            <person name="Loubradou J."/>
            <person name="Henrissat B."/>
            <person name="Grigoriev I.V."/>
            <person name="Corradi N."/>
            <person name="Roux C."/>
            <person name="Martin F.M."/>
        </authorList>
    </citation>
    <scope>NUCLEOTIDE SEQUENCE [LARGE SCALE GENOMIC DNA]</scope>
    <source>
        <strain evidence="10 11">DAOM 194757</strain>
    </source>
</reference>
<dbReference type="GO" id="GO:0043161">
    <property type="term" value="P:proteasome-mediated ubiquitin-dependent protein catabolic process"/>
    <property type="evidence" value="ECO:0007669"/>
    <property type="project" value="InterPro"/>
</dbReference>
<dbReference type="GO" id="GO:0005737">
    <property type="term" value="C:cytoplasm"/>
    <property type="evidence" value="ECO:0007669"/>
    <property type="project" value="UniProtKB-SubCell"/>
</dbReference>
<evidence type="ECO:0000256" key="6">
    <source>
        <dbReference type="ARBA" id="ARBA00022833"/>
    </source>
</evidence>
<evidence type="ECO:0000256" key="1">
    <source>
        <dbReference type="ARBA" id="ARBA00004496"/>
    </source>
</evidence>
<dbReference type="Proteomes" id="UP000266673">
    <property type="component" value="Unassembled WGS sequence"/>
</dbReference>
<comment type="subcellular location">
    <subcellularLocation>
        <location evidence="1">Cytoplasm</location>
    </subcellularLocation>
</comment>
<evidence type="ECO:0000259" key="8">
    <source>
        <dbReference type="PROSITE" id="PS50897"/>
    </source>
</evidence>
<dbReference type="GO" id="GO:0008270">
    <property type="term" value="F:zinc ion binding"/>
    <property type="evidence" value="ECO:0007669"/>
    <property type="project" value="UniProtKB-KW"/>
</dbReference>
<sequence length="430" mass="49735">MADRFDSDSLLALEKAFLKVPLVQLRGSTSKAYKNFEKESKHLQTQIKQLQNEIALNNKVDADKIREIHENIEKWLGSSKLEFLEAHREGQKHVARGRQRVDHLSEVSLITNIYDPKYKEWTGKRADRVIVDYLLREGFRDTAIQLARESDIESLVDIDLFTEAHVIEQALRKNRCTEALRWCNENKSSLRKINSTLEFILRVQEVIELCRENKREEALKYSKEHFKAYIDVNKKGVQDVKKTDSQSGPIRRRDNVKTISSDDPLYKQYLQMMGALAFPPNTTCKPYKALYDPIRWERLIARFRIDFYELNALPSQPLLNVTLQAGLSALKTPMCYQHENKNIDCPVCSPDTLGTLAKDLPMNHHVNSTLVCRISKKIMNEDNYPMILPNGCAYSRDALAEMASKNDDKVTCPRTGEVYEFSKCKKLYIL</sequence>
<evidence type="ECO:0000256" key="3">
    <source>
        <dbReference type="ARBA" id="ARBA00022490"/>
    </source>
</evidence>
<dbReference type="SMART" id="SM00668">
    <property type="entry name" value="CTLH"/>
    <property type="match status" value="1"/>
</dbReference>
<dbReference type="InterPro" id="IPR006594">
    <property type="entry name" value="LisH"/>
</dbReference>
<evidence type="ECO:0000256" key="4">
    <source>
        <dbReference type="ARBA" id="ARBA00022723"/>
    </source>
</evidence>
<keyword evidence="4" id="KW-0479">Metal-binding</keyword>
<evidence type="ECO:0000256" key="7">
    <source>
        <dbReference type="PROSITE-ProRule" id="PRU01215"/>
    </source>
</evidence>
<dbReference type="PROSITE" id="PS50896">
    <property type="entry name" value="LISH"/>
    <property type="match status" value="1"/>
</dbReference>
<dbReference type="GO" id="GO:0061630">
    <property type="term" value="F:ubiquitin protein ligase activity"/>
    <property type="evidence" value="ECO:0007669"/>
    <property type="project" value="InterPro"/>
</dbReference>
<evidence type="ECO:0000313" key="11">
    <source>
        <dbReference type="Proteomes" id="UP000266673"/>
    </source>
</evidence>
<dbReference type="PANTHER" id="PTHR12170">
    <property type="entry name" value="MACROPHAGE ERYTHROBLAST ATTACHER-RELATED"/>
    <property type="match status" value="1"/>
</dbReference>
<dbReference type="PANTHER" id="PTHR12170:SF2">
    <property type="entry name" value="E3 UBIQUITIN-PROTEIN TRANSFERASE MAEA"/>
    <property type="match status" value="1"/>
</dbReference>
<dbReference type="PROSITE" id="PS51867">
    <property type="entry name" value="ZF_RING_GID"/>
    <property type="match status" value="1"/>
</dbReference>
<dbReference type="OrthoDB" id="1933455at2759"/>
<dbReference type="AlphaFoldDB" id="A0A397W0Q2"/>
<evidence type="ECO:0000259" key="9">
    <source>
        <dbReference type="PROSITE" id="PS51867"/>
    </source>
</evidence>
<keyword evidence="6" id="KW-0862">Zinc</keyword>
<dbReference type="CDD" id="cd16659">
    <property type="entry name" value="RING-Ubox_Emp"/>
    <property type="match status" value="1"/>
</dbReference>
<protein>
    <submittedName>
        <fullName evidence="10">CTLH/CRA C-terminal to lish motif domain-containing protein</fullName>
    </submittedName>
</protein>
<evidence type="ECO:0000256" key="5">
    <source>
        <dbReference type="ARBA" id="ARBA00022771"/>
    </source>
</evidence>
<organism evidence="10 11">
    <name type="scientific">Gigaspora rosea</name>
    <dbReference type="NCBI Taxonomy" id="44941"/>
    <lineage>
        <taxon>Eukaryota</taxon>
        <taxon>Fungi</taxon>
        <taxon>Fungi incertae sedis</taxon>
        <taxon>Mucoromycota</taxon>
        <taxon>Glomeromycotina</taxon>
        <taxon>Glomeromycetes</taxon>
        <taxon>Diversisporales</taxon>
        <taxon>Gigasporaceae</taxon>
        <taxon>Gigaspora</taxon>
    </lineage>
</organism>
<dbReference type="STRING" id="44941.A0A397W0Q2"/>
<accession>A0A397W0Q2</accession>
<comment type="caution">
    <text evidence="10">The sequence shown here is derived from an EMBL/GenBank/DDBJ whole genome shotgun (WGS) entry which is preliminary data.</text>
</comment>
<dbReference type="GO" id="GO:0005634">
    <property type="term" value="C:nucleus"/>
    <property type="evidence" value="ECO:0007669"/>
    <property type="project" value="TreeGrafter"/>
</dbReference>
<keyword evidence="5 7" id="KW-0863">Zinc-finger</keyword>
<proteinExistence type="inferred from homology"/>
<gene>
    <name evidence="10" type="ORF">C2G38_2066365</name>
</gene>
<feature type="zinc finger region" description="RING-Gid-type" evidence="7">
    <location>
        <begin position="345"/>
        <end position="415"/>
    </location>
</feature>
<dbReference type="InterPro" id="IPR024964">
    <property type="entry name" value="CTLH/CRA"/>
</dbReference>
<evidence type="ECO:0000313" key="10">
    <source>
        <dbReference type="EMBL" id="RIB25873.1"/>
    </source>
</evidence>
<evidence type="ECO:0000256" key="2">
    <source>
        <dbReference type="ARBA" id="ARBA00010615"/>
    </source>
</evidence>
<dbReference type="SMART" id="SM00757">
    <property type="entry name" value="CRA"/>
    <property type="match status" value="1"/>
</dbReference>
<dbReference type="InterPro" id="IPR045098">
    <property type="entry name" value="Fyv10_fam"/>
</dbReference>
<feature type="domain" description="RING-Gid-type" evidence="9">
    <location>
        <begin position="345"/>
        <end position="415"/>
    </location>
</feature>
<dbReference type="SUPFAM" id="SSF57850">
    <property type="entry name" value="RING/U-box"/>
    <property type="match status" value="1"/>
</dbReference>
<name>A0A397W0Q2_9GLOM</name>
<dbReference type="InterPro" id="IPR006595">
    <property type="entry name" value="CTLH_C"/>
</dbReference>
<dbReference type="InterPro" id="IPR013144">
    <property type="entry name" value="CRA_dom"/>
</dbReference>
<dbReference type="Pfam" id="PF10607">
    <property type="entry name" value="CTLH"/>
    <property type="match status" value="1"/>
</dbReference>
<comment type="similarity">
    <text evidence="2">Belongs to the FYV10 family.</text>
</comment>
<dbReference type="InterPro" id="IPR044063">
    <property type="entry name" value="ZF_RING_GID"/>
</dbReference>
<keyword evidence="3" id="KW-0963">Cytoplasm</keyword>
<feature type="domain" description="CTLH" evidence="8">
    <location>
        <begin position="161"/>
        <end position="217"/>
    </location>
</feature>
<dbReference type="EMBL" id="QKWP01000158">
    <property type="protein sequence ID" value="RIB25873.1"/>
    <property type="molecule type" value="Genomic_DNA"/>
</dbReference>